<name>G0VL08_NAUCA</name>
<dbReference type="InParanoid" id="G0VL08"/>
<dbReference type="HOGENOM" id="CLU_037435_0_0_1"/>
<dbReference type="GO" id="GO:0034511">
    <property type="term" value="F:U3 snoRNA binding"/>
    <property type="evidence" value="ECO:0007669"/>
    <property type="project" value="EnsemblFungi"/>
</dbReference>
<dbReference type="GO" id="GO:0000049">
    <property type="term" value="F:tRNA binding"/>
    <property type="evidence" value="ECO:0007669"/>
    <property type="project" value="EnsemblFungi"/>
</dbReference>
<reference evidence="1 2" key="1">
    <citation type="journal article" date="2011" name="Proc. Natl. Acad. Sci. U.S.A.">
        <title>Evolutionary erosion of yeast sex chromosomes by mating-type switching accidents.</title>
        <authorList>
            <person name="Gordon J.L."/>
            <person name="Armisen D."/>
            <person name="Proux-Wera E."/>
            <person name="Oheigeartaigh S.S."/>
            <person name="Byrne K.P."/>
            <person name="Wolfe K.H."/>
        </authorList>
    </citation>
    <scope>NUCLEOTIDE SEQUENCE [LARGE SCALE GENOMIC DNA]</scope>
    <source>
        <strain evidence="2">ATCC 76901 / BCRC 22586 / CBS 4309 / NBRC 1992 / NRRL Y-12630</strain>
    </source>
</reference>
<dbReference type="AlphaFoldDB" id="G0VL08"/>
<dbReference type="EMBL" id="HE576761">
    <property type="protein sequence ID" value="CCC72197.1"/>
    <property type="molecule type" value="Genomic_DNA"/>
</dbReference>
<evidence type="ECO:0000313" key="1">
    <source>
        <dbReference type="EMBL" id="CCC72197.1"/>
    </source>
</evidence>
<dbReference type="GO" id="GO:0071528">
    <property type="term" value="P:tRNA re-export from nucleus"/>
    <property type="evidence" value="ECO:0007669"/>
    <property type="project" value="EnsemblFungi"/>
</dbReference>
<dbReference type="SUPFAM" id="SSF50969">
    <property type="entry name" value="YVTN repeat-like/Quinoprotein amine dehydrogenase"/>
    <property type="match status" value="1"/>
</dbReference>
<dbReference type="eggNOG" id="ENOG502QSYR">
    <property type="taxonomic scope" value="Eukaryota"/>
</dbReference>
<dbReference type="OrthoDB" id="30195at2759"/>
<evidence type="ECO:0000313" key="2">
    <source>
        <dbReference type="Proteomes" id="UP000001640"/>
    </source>
</evidence>
<evidence type="ECO:0008006" key="3">
    <source>
        <dbReference type="Google" id="ProtNLM"/>
    </source>
</evidence>
<reference key="2">
    <citation type="submission" date="2011-08" db="EMBL/GenBank/DDBJ databases">
        <title>Genome sequence of Naumovozyma castellii.</title>
        <authorList>
            <person name="Gordon J.L."/>
            <person name="Armisen D."/>
            <person name="Proux-Wera E."/>
            <person name="OhEigeartaigh S.S."/>
            <person name="Byrne K.P."/>
            <person name="Wolfe K.H."/>
        </authorList>
    </citation>
    <scope>NUCLEOTIDE SEQUENCE</scope>
    <source>
        <strain>Type strain:CBS 4309</strain>
    </source>
</reference>
<dbReference type="STRING" id="1064592.G0VL08"/>
<dbReference type="Proteomes" id="UP000001640">
    <property type="component" value="Chromosome 10"/>
</dbReference>
<dbReference type="GO" id="GO:0033553">
    <property type="term" value="C:rDNA heterochromatin"/>
    <property type="evidence" value="ECO:0007669"/>
    <property type="project" value="EnsemblFungi"/>
</dbReference>
<protein>
    <recommendedName>
        <fullName evidence="3">Small-subunit processome Utp12 domain-containing protein</fullName>
    </recommendedName>
</protein>
<dbReference type="FunCoup" id="G0VL08">
    <property type="interactions" value="416"/>
</dbReference>
<dbReference type="GO" id="GO:0000462">
    <property type="term" value="P:maturation of SSU-rRNA from tricistronic rRNA transcript (SSU-rRNA, 5.8S rRNA, LSU-rRNA)"/>
    <property type="evidence" value="ECO:0007669"/>
    <property type="project" value="EnsemblFungi"/>
</dbReference>
<dbReference type="InterPro" id="IPR011044">
    <property type="entry name" value="Quino_amine_DH_bsu"/>
</dbReference>
<dbReference type="InterPro" id="IPR015943">
    <property type="entry name" value="WD40/YVTN_repeat-like_dom_sf"/>
</dbReference>
<dbReference type="GO" id="GO:0032040">
    <property type="term" value="C:small-subunit processome"/>
    <property type="evidence" value="ECO:0007669"/>
    <property type="project" value="EnsemblFungi"/>
</dbReference>
<dbReference type="GO" id="GO:0034455">
    <property type="term" value="C:t-UTP complex"/>
    <property type="evidence" value="ECO:0007669"/>
    <property type="project" value="EnsemblFungi"/>
</dbReference>
<dbReference type="RefSeq" id="XP_003678534.1">
    <property type="nucleotide sequence ID" value="XM_003678486.1"/>
</dbReference>
<dbReference type="OMA" id="RFAFQAN"/>
<dbReference type="GO" id="GO:0045943">
    <property type="term" value="P:positive regulation of transcription by RNA polymerase I"/>
    <property type="evidence" value="ECO:0007669"/>
    <property type="project" value="EnsemblFungi"/>
</dbReference>
<gene>
    <name evidence="1" type="primary">NCAS0J02180</name>
    <name evidence="1" type="ordered locus">NCAS_0J02180</name>
</gene>
<dbReference type="KEGG" id="ncs:NCAS_0J02180"/>
<accession>G0VL08</accession>
<sequence>MGSSDDVLASFSHGIDRFAFQANISQRNVVDIYPLDPSKSYKINSSLVNHLDYEQNDFKASDVIFAGWCSNADSVVATTQSKRKISDNDEQVEEIVDSKSEGYFINGFSDGRVVAFSSNGKDIVNIIRNKDEIVGVATEGPFIWILDSDKCVKKLEYNKSKPIKTFHLVDGKDETITHFQLLHSQETLYLGIITENSVYIVDPSKRRPVTVANYNIFGAISCEFSEDGKYFIIANIDKIAVFDATTEQEVQTWSAQSEKLKVIDEYVGSLNVDGKITFYTLGENDAICSIDVSGSEAIDFVETGSNVLIAWLNVNEPNFTKISLDTIKNNKEIILNEGNKQPVEAESNQDKIKEPEVLKEEENEKPLKNKITKTEQNELSENLLKCLETETPEETILDYVLSDKWTEARIKKFVSTQIRAPEVVAKLTDIITSELNKRTWSKSGLLTIWLKWLFTFRNTELNSMKNKHTKKNIKHLKSSLKTSSDTLPILLGIQGKLEMLKNQANLRKYLQELKIQDEEVNAEAEIIDEEQLIDGNGEESHSNSEIFVDATEF</sequence>
<dbReference type="GeneID" id="96905893"/>
<proteinExistence type="predicted"/>
<dbReference type="Gene3D" id="2.130.10.10">
    <property type="entry name" value="YVTN repeat-like/Quinoprotein amine dehydrogenase"/>
    <property type="match status" value="1"/>
</dbReference>
<organism evidence="1 2">
    <name type="scientific">Naumovozyma castellii</name>
    <name type="common">Yeast</name>
    <name type="synonym">Saccharomyces castellii</name>
    <dbReference type="NCBI Taxonomy" id="27288"/>
    <lineage>
        <taxon>Eukaryota</taxon>
        <taxon>Fungi</taxon>
        <taxon>Dikarya</taxon>
        <taxon>Ascomycota</taxon>
        <taxon>Saccharomycotina</taxon>
        <taxon>Saccharomycetes</taxon>
        <taxon>Saccharomycetales</taxon>
        <taxon>Saccharomycetaceae</taxon>
        <taxon>Naumovozyma</taxon>
    </lineage>
</organism>
<keyword evidence="2" id="KW-1185">Reference proteome</keyword>